<keyword evidence="3" id="KW-1185">Reference proteome</keyword>
<dbReference type="InterPro" id="IPR024983">
    <property type="entry name" value="CHAT_dom"/>
</dbReference>
<dbReference type="Pfam" id="PF12770">
    <property type="entry name" value="CHAT"/>
    <property type="match status" value="1"/>
</dbReference>
<reference evidence="2 3" key="1">
    <citation type="submission" date="2014-02" db="EMBL/GenBank/DDBJ databases">
        <authorList>
            <person name="Genoscope - CEA"/>
        </authorList>
    </citation>
    <scope>NUCLEOTIDE SEQUENCE [LARGE SCALE GENOMIC DNA]</scope>
    <source>
        <strain evidence="2 3">PCC 8005</strain>
    </source>
</reference>
<accession>A0A9P1P1P0</accession>
<organism evidence="2 3">
    <name type="scientific">Limnospira indica PCC 8005</name>
    <dbReference type="NCBI Taxonomy" id="376219"/>
    <lineage>
        <taxon>Bacteria</taxon>
        <taxon>Bacillati</taxon>
        <taxon>Cyanobacteriota</taxon>
        <taxon>Cyanophyceae</taxon>
        <taxon>Oscillatoriophycideae</taxon>
        <taxon>Oscillatoriales</taxon>
        <taxon>Sirenicapillariaceae</taxon>
        <taxon>Limnospira</taxon>
    </lineage>
</organism>
<dbReference type="Proteomes" id="UP000032946">
    <property type="component" value="Chromosome"/>
</dbReference>
<name>A0A9P1P1P0_9CYAN</name>
<protein>
    <recommendedName>
        <fullName evidence="1">CHAT domain-containing protein</fullName>
    </recommendedName>
</protein>
<evidence type="ECO:0000313" key="3">
    <source>
        <dbReference type="Proteomes" id="UP000032946"/>
    </source>
</evidence>
<dbReference type="AlphaFoldDB" id="A0A9P1P1P0"/>
<dbReference type="RefSeq" id="WP_228116428.1">
    <property type="nucleotide sequence ID" value="NZ_FO818640.1"/>
</dbReference>
<feature type="domain" description="CHAT" evidence="1">
    <location>
        <begin position="197"/>
        <end position="509"/>
    </location>
</feature>
<dbReference type="EMBL" id="FO818640">
    <property type="protein sequence ID" value="CDM98161.1"/>
    <property type="molecule type" value="Genomic_DNA"/>
</dbReference>
<sequence length="510" mass="58038">MVQACINHQDYPQALLTVERSKSRTLIELLDSAHLYPKNATDEQKQRISDLRRQIAMYQQQLAYTSSNTLTPTTENNPNQPSPETLIRQQLQAANQQFQDLLTELDDPNFTLTQQVPPQLPDLRRLLPPQTALIEWYLPTEADSGFYAFLVTRQNEQIQITPHPFNAEDRQHLDQAISDYRSDYGQPSWNQQLPQRLETLSAALQLPRLLGDLSQIQQLILIPHRELHLIPLHALPVPSSPLSRAGRGAGGEGKPLQDGFPVQYAPSCQILNTLQQRPPLNRETVPFFAIQNPTEDLNYAEWEVELLLRQFSPHQVLRRDKATQENLSQPQTQTFLEQSHAVHFGCHGEFDDRNPLNAYLRLANQEKLTFLDIFNRLNIPLCRLLVLSACKTGLVETSHTDDYVGLSSAFFYAGARTVVASLWNVDELAATLVTLRLYQILPDYPSVTVALQAAQTWLRGVSCDDILHWLKHEQKATPEEVEEVEDRLILFNDPPFAEACYWSAFTATGL</sequence>
<gene>
    <name evidence="2" type="ORF">ARTHRO_60762</name>
</gene>
<proteinExistence type="predicted"/>
<evidence type="ECO:0000313" key="2">
    <source>
        <dbReference type="EMBL" id="CDM98161.1"/>
    </source>
</evidence>
<evidence type="ECO:0000259" key="1">
    <source>
        <dbReference type="Pfam" id="PF12770"/>
    </source>
</evidence>